<evidence type="ECO:0000259" key="9">
    <source>
        <dbReference type="PROSITE" id="PS50222"/>
    </source>
</evidence>
<dbReference type="VEuPathDB" id="FungiDB:DNF11_0129"/>
<evidence type="ECO:0000256" key="8">
    <source>
        <dbReference type="ARBA" id="ARBA00032848"/>
    </source>
</evidence>
<feature type="domain" description="EF-hand" evidence="9">
    <location>
        <begin position="58"/>
        <end position="88"/>
    </location>
</feature>
<dbReference type="SMART" id="SM00054">
    <property type="entry name" value="EFh"/>
    <property type="match status" value="4"/>
</dbReference>
<dbReference type="STRING" id="425264.A0A3G2S0N3"/>
<evidence type="ECO:0000313" key="11">
    <source>
        <dbReference type="Proteomes" id="UP000269793"/>
    </source>
</evidence>
<keyword evidence="1" id="KW-0479">Metal-binding</keyword>
<proteinExistence type="inferred from homology"/>
<feature type="domain" description="EF-hand" evidence="9">
    <location>
        <begin position="131"/>
        <end position="166"/>
    </location>
</feature>
<protein>
    <recommendedName>
        <fullName evidence="6">Calcineurin subunit B</fullName>
    </recommendedName>
    <alternativeName>
        <fullName evidence="7">Calcineurin regulatory subunit</fullName>
    </alternativeName>
    <alternativeName>
        <fullName evidence="8">Protein phosphatase 2B regulatory subunit</fullName>
    </alternativeName>
</protein>
<dbReference type="FunFam" id="1.10.238.10:FF:000001">
    <property type="entry name" value="Calmodulin 1"/>
    <property type="match status" value="1"/>
</dbReference>
<feature type="domain" description="EF-hand" evidence="9">
    <location>
        <begin position="21"/>
        <end position="56"/>
    </location>
</feature>
<dbReference type="Proteomes" id="UP000269793">
    <property type="component" value="Chromosome I"/>
</dbReference>
<dbReference type="CDD" id="cd00051">
    <property type="entry name" value="EFh"/>
    <property type="match status" value="1"/>
</dbReference>
<dbReference type="Gene3D" id="1.10.238.10">
    <property type="entry name" value="EF-hand"/>
    <property type="match status" value="1"/>
</dbReference>
<dbReference type="SUPFAM" id="SSF47473">
    <property type="entry name" value="EF-hand"/>
    <property type="match status" value="1"/>
</dbReference>
<dbReference type="OrthoDB" id="191686at2759"/>
<accession>A0A3G2S0N3</accession>
<keyword evidence="11" id="KW-1185">Reference proteome</keyword>
<keyword evidence="2" id="KW-0677">Repeat</keyword>
<comment type="similarity">
    <text evidence="4">Belongs to the calcineurin regulatory subunit family.</text>
</comment>
<dbReference type="PANTHER" id="PTHR45942">
    <property type="entry name" value="PROTEIN PHOSPATASE 3 REGULATORY SUBUNIT B ALPHA ISOFORM TYPE 1"/>
    <property type="match status" value="1"/>
</dbReference>
<dbReference type="PRINTS" id="PR00450">
    <property type="entry name" value="RECOVERIN"/>
</dbReference>
<dbReference type="EMBL" id="CP033148">
    <property type="protein sequence ID" value="AYO41079.1"/>
    <property type="molecule type" value="Genomic_DNA"/>
</dbReference>
<evidence type="ECO:0000256" key="2">
    <source>
        <dbReference type="ARBA" id="ARBA00022737"/>
    </source>
</evidence>
<evidence type="ECO:0000256" key="5">
    <source>
        <dbReference type="ARBA" id="ARBA00023792"/>
    </source>
</evidence>
<dbReference type="InterPro" id="IPR011992">
    <property type="entry name" value="EF-hand-dom_pair"/>
</dbReference>
<dbReference type="GO" id="GO:0005509">
    <property type="term" value="F:calcium ion binding"/>
    <property type="evidence" value="ECO:0007669"/>
    <property type="project" value="InterPro"/>
</dbReference>
<evidence type="ECO:0000256" key="6">
    <source>
        <dbReference type="ARBA" id="ARBA00023832"/>
    </source>
</evidence>
<comment type="subunit">
    <text evidence="5">Composed of a catalytic subunit (A) and a regulatory subunit (B).</text>
</comment>
<name>A0A3G2S0N3_MALR7</name>
<feature type="domain" description="EF-hand" evidence="9">
    <location>
        <begin position="90"/>
        <end position="125"/>
    </location>
</feature>
<sequence>MGQQGSQLLDDIERGTHFSSEEIQRLKKRFLKLDSDGSGSIDREEFLQIPAIASNPLAQRLIAIFDADGGGSVDFQEFVYALSVFTSRGSQEEKLQFVFKVYDMDRDGYISNGELFIVLKMMVGGNLKDQQLQQIVDKTIMEADKNGDGKIDFSEFLDMVNNTDVAKQLTLGDLF</sequence>
<evidence type="ECO:0000256" key="7">
    <source>
        <dbReference type="ARBA" id="ARBA00031295"/>
    </source>
</evidence>
<dbReference type="PROSITE" id="PS00018">
    <property type="entry name" value="EF_HAND_1"/>
    <property type="match status" value="4"/>
</dbReference>
<dbReference type="AlphaFoldDB" id="A0A3G2S0N3"/>
<keyword evidence="3" id="KW-0106">Calcium</keyword>
<evidence type="ECO:0000256" key="4">
    <source>
        <dbReference type="ARBA" id="ARBA00023774"/>
    </source>
</evidence>
<evidence type="ECO:0000256" key="1">
    <source>
        <dbReference type="ARBA" id="ARBA00022723"/>
    </source>
</evidence>
<dbReference type="InterPro" id="IPR018247">
    <property type="entry name" value="EF_Hand_1_Ca_BS"/>
</dbReference>
<dbReference type="InterPro" id="IPR002048">
    <property type="entry name" value="EF_hand_dom"/>
</dbReference>
<dbReference type="PROSITE" id="PS50222">
    <property type="entry name" value="EF_HAND_2"/>
    <property type="match status" value="4"/>
</dbReference>
<organism evidence="10 11">
    <name type="scientific">Malassezia restricta (strain ATCC 96810 / NBRC 103918 / CBS 7877)</name>
    <name type="common">Seborrheic dermatitis infection agent</name>
    <dbReference type="NCBI Taxonomy" id="425264"/>
    <lineage>
        <taxon>Eukaryota</taxon>
        <taxon>Fungi</taxon>
        <taxon>Dikarya</taxon>
        <taxon>Basidiomycota</taxon>
        <taxon>Ustilaginomycotina</taxon>
        <taxon>Malasseziomycetes</taxon>
        <taxon>Malasseziales</taxon>
        <taxon>Malasseziaceae</taxon>
        <taxon>Malassezia</taxon>
    </lineage>
</organism>
<gene>
    <name evidence="10" type="primary">CNB1</name>
    <name evidence="10" type="ORF">DNF11_0129</name>
</gene>
<reference evidence="10 11" key="1">
    <citation type="submission" date="2018-10" db="EMBL/GenBank/DDBJ databases">
        <title>Complete genome sequence of Malassezia restricta CBS 7877.</title>
        <authorList>
            <person name="Morand S.C."/>
            <person name="Bertignac M."/>
            <person name="Iltis A."/>
            <person name="Kolder I."/>
            <person name="Pirovano W."/>
            <person name="Jourdain R."/>
            <person name="Clavaud C."/>
        </authorList>
    </citation>
    <scope>NUCLEOTIDE SEQUENCE [LARGE SCALE GENOMIC DNA]</scope>
    <source>
        <strain evidence="10 11">CBS 7877</strain>
    </source>
</reference>
<evidence type="ECO:0000313" key="10">
    <source>
        <dbReference type="EMBL" id="AYO41079.1"/>
    </source>
</evidence>
<dbReference type="Pfam" id="PF13499">
    <property type="entry name" value="EF-hand_7"/>
    <property type="match status" value="2"/>
</dbReference>
<evidence type="ECO:0000256" key="3">
    <source>
        <dbReference type="ARBA" id="ARBA00022837"/>
    </source>
</evidence>